<gene>
    <name evidence="2" type="ORF">OL233_10525</name>
</gene>
<dbReference type="RefSeq" id="WP_275472266.1">
    <property type="nucleotide sequence ID" value="NZ_JAPDSH010000009.1"/>
</dbReference>
<keyword evidence="3" id="KW-1185">Reference proteome</keyword>
<evidence type="ECO:0000256" key="1">
    <source>
        <dbReference type="SAM" id="Phobius"/>
    </source>
</evidence>
<reference evidence="2" key="1">
    <citation type="submission" date="2022-10" db="EMBL/GenBank/DDBJ databases">
        <title>Vagococcus sp. isolated from poultry meat.</title>
        <authorList>
            <person name="Johansson P."/>
            <person name="Bjorkroth J."/>
        </authorList>
    </citation>
    <scope>NUCLEOTIDE SEQUENCE</scope>
    <source>
        <strain evidence="2">PNs007</strain>
    </source>
</reference>
<evidence type="ECO:0000313" key="3">
    <source>
        <dbReference type="Proteomes" id="UP001147148"/>
    </source>
</evidence>
<keyword evidence="1" id="KW-0812">Transmembrane</keyword>
<dbReference type="EMBL" id="JAPDSH010000009">
    <property type="protein sequence ID" value="MDF0480715.1"/>
    <property type="molecule type" value="Genomic_DNA"/>
</dbReference>
<organism evidence="2 3">
    <name type="scientific">Vagococcus proximus</name>
    <dbReference type="NCBI Taxonomy" id="2991417"/>
    <lineage>
        <taxon>Bacteria</taxon>
        <taxon>Bacillati</taxon>
        <taxon>Bacillota</taxon>
        <taxon>Bacilli</taxon>
        <taxon>Lactobacillales</taxon>
        <taxon>Enterococcaceae</taxon>
        <taxon>Vagococcus</taxon>
    </lineage>
</organism>
<sequence>MDYSALGKGLKKVVNSIGGISLFLMAVAGLLTGLSLTNTSVRESFSSNKEFDLLNLTIKGDHLLDESTVLEHLKIELVLIIVAIIGVLGFLYFINGLINAASNSGLFSKGFLNYFRGFILFSIVISLIVTIISTVSDNIVLADVSRFSNELVLKSKIDYISIICELIILLVLHYAIRKGIEIKTEQELTI</sequence>
<protein>
    <recommendedName>
        <fullName evidence="4">DUF2975 domain-containing protein</fullName>
    </recommendedName>
</protein>
<name>A0ABT5X3Z0_9ENTE</name>
<proteinExistence type="predicted"/>
<evidence type="ECO:0000313" key="2">
    <source>
        <dbReference type="EMBL" id="MDF0480715.1"/>
    </source>
</evidence>
<feature type="transmembrane region" description="Helical" evidence="1">
    <location>
        <begin position="159"/>
        <end position="176"/>
    </location>
</feature>
<evidence type="ECO:0008006" key="4">
    <source>
        <dbReference type="Google" id="ProtNLM"/>
    </source>
</evidence>
<feature type="transmembrane region" description="Helical" evidence="1">
    <location>
        <begin position="77"/>
        <end position="98"/>
    </location>
</feature>
<keyword evidence="1" id="KW-1133">Transmembrane helix</keyword>
<accession>A0ABT5X3Z0</accession>
<keyword evidence="1" id="KW-0472">Membrane</keyword>
<feature type="transmembrane region" description="Helical" evidence="1">
    <location>
        <begin position="118"/>
        <end position="139"/>
    </location>
</feature>
<feature type="transmembrane region" description="Helical" evidence="1">
    <location>
        <begin position="12"/>
        <end position="36"/>
    </location>
</feature>
<dbReference type="Proteomes" id="UP001147148">
    <property type="component" value="Unassembled WGS sequence"/>
</dbReference>
<comment type="caution">
    <text evidence="2">The sequence shown here is derived from an EMBL/GenBank/DDBJ whole genome shotgun (WGS) entry which is preliminary data.</text>
</comment>